<dbReference type="RefSeq" id="WP_206707117.1">
    <property type="nucleotide sequence ID" value="NZ_CP059066.1"/>
</dbReference>
<dbReference type="SUPFAM" id="SSF88659">
    <property type="entry name" value="Sigma3 and sigma4 domains of RNA polymerase sigma factors"/>
    <property type="match status" value="1"/>
</dbReference>
<evidence type="ECO:0000313" key="3">
    <source>
        <dbReference type="Proteomes" id="UP000662904"/>
    </source>
</evidence>
<dbReference type="AlphaFoldDB" id="A0A8A0RQD2"/>
<protein>
    <recommendedName>
        <fullName evidence="1">Insertion element IS150 protein InsJ-like helix-turn-helix domain-containing protein</fullName>
    </recommendedName>
</protein>
<accession>A0A8A0RQD2</accession>
<organism evidence="2 3">
    <name type="scientific">Koleobacter methoxysyntrophicus</name>
    <dbReference type="NCBI Taxonomy" id="2751313"/>
    <lineage>
        <taxon>Bacteria</taxon>
        <taxon>Bacillati</taxon>
        <taxon>Bacillota</taxon>
        <taxon>Clostridia</taxon>
        <taxon>Koleobacterales</taxon>
        <taxon>Koleobacteraceae</taxon>
        <taxon>Koleobacter</taxon>
    </lineage>
</organism>
<sequence>MLDDRKLKCIELLALGTETKTDIAKIVGVSRQAIYDWLDDAEFKAELDRRLQQRKVWGEKKLESMITKAVDRIWEEIETTDNSRVRAELLKYIVDRALGRVPMKADVTVSPGTQDNQERETFYQMLEEETEEE</sequence>
<feature type="domain" description="Insertion element IS150 protein InsJ-like helix-turn-helix" evidence="1">
    <location>
        <begin position="5"/>
        <end position="42"/>
    </location>
</feature>
<dbReference type="Proteomes" id="UP000662904">
    <property type="component" value="Chromosome"/>
</dbReference>
<gene>
    <name evidence="2" type="ORF">H0A61_02161</name>
</gene>
<dbReference type="EMBL" id="CP059066">
    <property type="protein sequence ID" value="QSQ09780.1"/>
    <property type="molecule type" value="Genomic_DNA"/>
</dbReference>
<reference evidence="2" key="1">
    <citation type="submission" date="2020-07" db="EMBL/GenBank/DDBJ databases">
        <title>Koleobacter methoxysyntrophicus gen. nov., sp. nov., a novel anaerobic bacterium isolated from deep subsurface oil field and proposal of Koleobacterales ord. nov. in the phylum Firmicutes.</title>
        <authorList>
            <person name="Sakamoto S."/>
            <person name="Tamaki H."/>
        </authorList>
    </citation>
    <scope>NUCLEOTIDE SEQUENCE</scope>
    <source>
        <strain evidence="2">NRmbB1</strain>
    </source>
</reference>
<dbReference type="KEGG" id="kme:H0A61_02161"/>
<dbReference type="Pfam" id="PF13518">
    <property type="entry name" value="HTH_28"/>
    <property type="match status" value="1"/>
</dbReference>
<evidence type="ECO:0000259" key="1">
    <source>
        <dbReference type="Pfam" id="PF13518"/>
    </source>
</evidence>
<proteinExistence type="predicted"/>
<keyword evidence="3" id="KW-1185">Reference proteome</keyword>
<dbReference type="Gene3D" id="1.10.10.60">
    <property type="entry name" value="Homeodomain-like"/>
    <property type="match status" value="1"/>
</dbReference>
<dbReference type="InterPro" id="IPR013324">
    <property type="entry name" value="RNA_pol_sigma_r3/r4-like"/>
</dbReference>
<evidence type="ECO:0000313" key="2">
    <source>
        <dbReference type="EMBL" id="QSQ09780.1"/>
    </source>
</evidence>
<dbReference type="InterPro" id="IPR055247">
    <property type="entry name" value="InsJ-like_HTH"/>
</dbReference>
<name>A0A8A0RQD2_9FIRM</name>